<protein>
    <submittedName>
        <fullName evidence="1">Uncharacterized protein</fullName>
    </submittedName>
</protein>
<accession>A0A0F9A1N0</accession>
<dbReference type="EMBL" id="LAZR01057227">
    <property type="protein sequence ID" value="KKK72504.1"/>
    <property type="molecule type" value="Genomic_DNA"/>
</dbReference>
<reference evidence="1" key="1">
    <citation type="journal article" date="2015" name="Nature">
        <title>Complex archaea that bridge the gap between prokaryotes and eukaryotes.</title>
        <authorList>
            <person name="Spang A."/>
            <person name="Saw J.H."/>
            <person name="Jorgensen S.L."/>
            <person name="Zaremba-Niedzwiedzka K."/>
            <person name="Martijn J."/>
            <person name="Lind A.E."/>
            <person name="van Eijk R."/>
            <person name="Schleper C."/>
            <person name="Guy L."/>
            <person name="Ettema T.J."/>
        </authorList>
    </citation>
    <scope>NUCLEOTIDE SEQUENCE</scope>
</reference>
<proteinExistence type="predicted"/>
<evidence type="ECO:0000313" key="1">
    <source>
        <dbReference type="EMBL" id="KKK72504.1"/>
    </source>
</evidence>
<sequence length="212" mass="24528">MTQKGEDILAYLDTLAIEELRGLGLVWSSHLFKANSAKQQNSLRLVKFQRPKLIRQYFLSLLWRAAVTKISAFSEVNLNAKNIELLRQIIVGEKEDNRAIFPISLVQLSTKGHTVNLAPFKQKMDINGGENIYRFYHDGLVIHMYMDDPRLSVLKSSVDYNHPMFIGLDITIINQINYENSFQYQNTLKHTKEYFNHFPSQRPAKASKSTHK</sequence>
<name>A0A0F9A1N0_9ZZZZ</name>
<organism evidence="1">
    <name type="scientific">marine sediment metagenome</name>
    <dbReference type="NCBI Taxonomy" id="412755"/>
    <lineage>
        <taxon>unclassified sequences</taxon>
        <taxon>metagenomes</taxon>
        <taxon>ecological metagenomes</taxon>
    </lineage>
</organism>
<comment type="caution">
    <text evidence="1">The sequence shown here is derived from an EMBL/GenBank/DDBJ whole genome shotgun (WGS) entry which is preliminary data.</text>
</comment>
<gene>
    <name evidence="1" type="ORF">LCGC14_2903220</name>
</gene>
<dbReference type="AlphaFoldDB" id="A0A0F9A1N0"/>